<gene>
    <name evidence="1" type="ORF">L9F63_015070</name>
</gene>
<name>A0AAD8EKB6_DIPPU</name>
<evidence type="ECO:0000313" key="1">
    <source>
        <dbReference type="EMBL" id="KAJ9593366.1"/>
    </source>
</evidence>
<keyword evidence="2" id="KW-1185">Reference proteome</keyword>
<accession>A0AAD8EKB6</accession>
<dbReference type="EMBL" id="JASPKZ010003445">
    <property type="protein sequence ID" value="KAJ9593366.1"/>
    <property type="molecule type" value="Genomic_DNA"/>
</dbReference>
<protein>
    <submittedName>
        <fullName evidence="1">Uncharacterized protein</fullName>
    </submittedName>
</protein>
<feature type="non-terminal residue" evidence="1">
    <location>
        <position position="1"/>
    </location>
</feature>
<comment type="caution">
    <text evidence="1">The sequence shown here is derived from an EMBL/GenBank/DDBJ whole genome shotgun (WGS) entry which is preliminary data.</text>
</comment>
<reference evidence="1" key="1">
    <citation type="journal article" date="2023" name="IScience">
        <title>Live-bearing cockroach genome reveals convergent evolutionary mechanisms linked to viviparity in insects and beyond.</title>
        <authorList>
            <person name="Fouks B."/>
            <person name="Harrison M.C."/>
            <person name="Mikhailova A.A."/>
            <person name="Marchal E."/>
            <person name="English S."/>
            <person name="Carruthers M."/>
            <person name="Jennings E.C."/>
            <person name="Chiamaka E.L."/>
            <person name="Frigard R.A."/>
            <person name="Pippel M."/>
            <person name="Attardo G.M."/>
            <person name="Benoit J.B."/>
            <person name="Bornberg-Bauer E."/>
            <person name="Tobe S.S."/>
        </authorList>
    </citation>
    <scope>NUCLEOTIDE SEQUENCE</scope>
    <source>
        <strain evidence="1">Stay&amp;Tobe</strain>
    </source>
</reference>
<evidence type="ECO:0000313" key="2">
    <source>
        <dbReference type="Proteomes" id="UP001233999"/>
    </source>
</evidence>
<feature type="non-terminal residue" evidence="1">
    <location>
        <position position="99"/>
    </location>
</feature>
<sequence length="99" mass="11959">ILQILNFWKNKIATFRRHYCHWQPTPSAHKQHHAVAMQLKSYYFRSAFLINNISSFMDIQDHIQKQQRAIGRRLSRIWKFQTEVQLYITLPFLSGFIPL</sequence>
<proteinExistence type="predicted"/>
<dbReference type="AlphaFoldDB" id="A0AAD8EKB6"/>
<reference evidence="1" key="2">
    <citation type="submission" date="2023-05" db="EMBL/GenBank/DDBJ databases">
        <authorList>
            <person name="Fouks B."/>
        </authorList>
    </citation>
    <scope>NUCLEOTIDE SEQUENCE</scope>
    <source>
        <strain evidence="1">Stay&amp;Tobe</strain>
        <tissue evidence="1">Testes</tissue>
    </source>
</reference>
<dbReference type="Proteomes" id="UP001233999">
    <property type="component" value="Unassembled WGS sequence"/>
</dbReference>
<organism evidence="1 2">
    <name type="scientific">Diploptera punctata</name>
    <name type="common">Pacific beetle cockroach</name>
    <dbReference type="NCBI Taxonomy" id="6984"/>
    <lineage>
        <taxon>Eukaryota</taxon>
        <taxon>Metazoa</taxon>
        <taxon>Ecdysozoa</taxon>
        <taxon>Arthropoda</taxon>
        <taxon>Hexapoda</taxon>
        <taxon>Insecta</taxon>
        <taxon>Pterygota</taxon>
        <taxon>Neoptera</taxon>
        <taxon>Polyneoptera</taxon>
        <taxon>Dictyoptera</taxon>
        <taxon>Blattodea</taxon>
        <taxon>Blaberoidea</taxon>
        <taxon>Blaberidae</taxon>
        <taxon>Diplopterinae</taxon>
        <taxon>Diploptera</taxon>
    </lineage>
</organism>